<dbReference type="Pfam" id="PF13765">
    <property type="entry name" value="PRY"/>
    <property type="match status" value="1"/>
</dbReference>
<dbReference type="Proteomes" id="UP001059041">
    <property type="component" value="Unassembled WGS sequence"/>
</dbReference>
<accession>A0A9W7T575</accession>
<dbReference type="PROSITE" id="PS00518">
    <property type="entry name" value="ZF_RING_1"/>
    <property type="match status" value="1"/>
</dbReference>
<keyword evidence="1" id="KW-0399">Innate immunity</keyword>
<dbReference type="CDD" id="cd19769">
    <property type="entry name" value="Bbox2_TRIM16-like"/>
    <property type="match status" value="1"/>
</dbReference>
<dbReference type="SMART" id="SM00589">
    <property type="entry name" value="PRY"/>
    <property type="match status" value="1"/>
</dbReference>
<keyword evidence="12" id="KW-1185">Reference proteome</keyword>
<dbReference type="SMART" id="SM00336">
    <property type="entry name" value="BBOX"/>
    <property type="match status" value="1"/>
</dbReference>
<dbReference type="Gene3D" id="3.30.160.60">
    <property type="entry name" value="Classic Zinc Finger"/>
    <property type="match status" value="1"/>
</dbReference>
<dbReference type="InterPro" id="IPR051051">
    <property type="entry name" value="E3_ubiq-ligase_TRIM/RNF"/>
</dbReference>
<evidence type="ECO:0000256" key="2">
    <source>
        <dbReference type="ARBA" id="ARBA00022723"/>
    </source>
</evidence>
<dbReference type="InterPro" id="IPR001870">
    <property type="entry name" value="B30.2/SPRY"/>
</dbReference>
<dbReference type="InterPro" id="IPR013320">
    <property type="entry name" value="ConA-like_dom_sf"/>
</dbReference>
<keyword evidence="5" id="KW-0391">Immunity</keyword>
<dbReference type="InterPro" id="IPR058030">
    <property type="entry name" value="TRIM8/14/16/25/29/45/65_CC"/>
</dbReference>
<keyword evidence="7" id="KW-0175">Coiled coil</keyword>
<evidence type="ECO:0000259" key="10">
    <source>
        <dbReference type="PROSITE" id="PS50188"/>
    </source>
</evidence>
<feature type="domain" description="B30.2/SPRY" evidence="10">
    <location>
        <begin position="326"/>
        <end position="532"/>
    </location>
</feature>
<dbReference type="SMART" id="SM00184">
    <property type="entry name" value="RING"/>
    <property type="match status" value="1"/>
</dbReference>
<evidence type="ECO:0000256" key="6">
    <source>
        <dbReference type="PROSITE-ProRule" id="PRU00024"/>
    </source>
</evidence>
<evidence type="ECO:0008006" key="13">
    <source>
        <dbReference type="Google" id="ProtNLM"/>
    </source>
</evidence>
<evidence type="ECO:0000256" key="1">
    <source>
        <dbReference type="ARBA" id="ARBA00022588"/>
    </source>
</evidence>
<dbReference type="InterPro" id="IPR017907">
    <property type="entry name" value="Znf_RING_CS"/>
</dbReference>
<dbReference type="PANTHER" id="PTHR25465:SF5">
    <property type="entry name" value="E3 UBIQUITIN_ISG15 LIGASE TRIM25-RELATED"/>
    <property type="match status" value="1"/>
</dbReference>
<dbReference type="Gene3D" id="3.30.40.10">
    <property type="entry name" value="Zinc/RING finger domain, C3HC4 (zinc finger)"/>
    <property type="match status" value="1"/>
</dbReference>
<dbReference type="Pfam" id="PF25600">
    <property type="entry name" value="TRIM_CC"/>
    <property type="match status" value="1"/>
</dbReference>
<dbReference type="AlphaFoldDB" id="A0A9W7T575"/>
<dbReference type="GO" id="GO:0008270">
    <property type="term" value="F:zinc ion binding"/>
    <property type="evidence" value="ECO:0007669"/>
    <property type="project" value="UniProtKB-KW"/>
</dbReference>
<comment type="caution">
    <text evidence="11">The sequence shown here is derived from an EMBL/GenBank/DDBJ whole genome shotgun (WGS) entry which is preliminary data.</text>
</comment>
<dbReference type="InterPro" id="IPR001841">
    <property type="entry name" value="Znf_RING"/>
</dbReference>
<dbReference type="InterPro" id="IPR013083">
    <property type="entry name" value="Znf_RING/FYVE/PHD"/>
</dbReference>
<dbReference type="PROSITE" id="PS50188">
    <property type="entry name" value="B302_SPRY"/>
    <property type="match status" value="1"/>
</dbReference>
<evidence type="ECO:0000256" key="4">
    <source>
        <dbReference type="ARBA" id="ARBA00022833"/>
    </source>
</evidence>
<protein>
    <recommendedName>
        <fullName evidence="13">E3 ubiquitin/ISG15 ligase TRIM25</fullName>
    </recommendedName>
</protein>
<dbReference type="InterPro" id="IPR006574">
    <property type="entry name" value="PRY"/>
</dbReference>
<dbReference type="PROSITE" id="PS50119">
    <property type="entry name" value="ZF_BBOX"/>
    <property type="match status" value="1"/>
</dbReference>
<organism evidence="11 12">
    <name type="scientific">Triplophysa rosa</name>
    <name type="common">Cave loach</name>
    <dbReference type="NCBI Taxonomy" id="992332"/>
    <lineage>
        <taxon>Eukaryota</taxon>
        <taxon>Metazoa</taxon>
        <taxon>Chordata</taxon>
        <taxon>Craniata</taxon>
        <taxon>Vertebrata</taxon>
        <taxon>Euteleostomi</taxon>
        <taxon>Actinopterygii</taxon>
        <taxon>Neopterygii</taxon>
        <taxon>Teleostei</taxon>
        <taxon>Ostariophysi</taxon>
        <taxon>Cypriniformes</taxon>
        <taxon>Nemacheilidae</taxon>
        <taxon>Triplophysa</taxon>
    </lineage>
</organism>
<name>A0A9W7T575_TRIRA</name>
<dbReference type="PRINTS" id="PR01407">
    <property type="entry name" value="BUTYPHLNCDUF"/>
</dbReference>
<dbReference type="InterPro" id="IPR000315">
    <property type="entry name" value="Znf_B-box"/>
</dbReference>
<dbReference type="SUPFAM" id="SSF49899">
    <property type="entry name" value="Concanavalin A-like lectins/glucanases"/>
    <property type="match status" value="1"/>
</dbReference>
<keyword evidence="3 6" id="KW-0863">Zinc-finger</keyword>
<dbReference type="SMART" id="SM00449">
    <property type="entry name" value="SPRY"/>
    <property type="match status" value="1"/>
</dbReference>
<evidence type="ECO:0000259" key="9">
    <source>
        <dbReference type="PROSITE" id="PS50119"/>
    </source>
</evidence>
<dbReference type="EMBL" id="JAFHDT010000095">
    <property type="protein sequence ID" value="KAI7790511.1"/>
    <property type="molecule type" value="Genomic_DNA"/>
</dbReference>
<dbReference type="PANTHER" id="PTHR25465">
    <property type="entry name" value="B-BOX DOMAIN CONTAINING"/>
    <property type="match status" value="1"/>
</dbReference>
<evidence type="ECO:0000313" key="11">
    <source>
        <dbReference type="EMBL" id="KAI7790511.1"/>
    </source>
</evidence>
<sequence length="532" mass="61626">MAELISVSEDQFICSICLDLLKDPVTIPCGHSYCMSCITDCWDQDDQKRVYSCPQCRQTFSPRPVLGKNVLFASMVEKFQIANTVDCNAGPGDVECDVCIGRKRKAVKFCVECLDSYCQNHLEQHKNLFERKRHKLMDASGKLQERICSQHRKLQDIFCHTDQQCICLLCIMDIHKNHDTVSAVAERTEKERSAQALVKESERIFTMLSHSIERSRSGVTQLIRDQEKAEVSRAEGLLKHLEQEIDDLRRRDDELEQLSHTDDHIHFLQSFQSLSVPPGYTKSLNITVSSRLSFDEVGNSLTKLTKVINFCKRELGHISDGVKYIEIVSKPEPKTREEFLQYSHQFTLDQNTVNKNLYLSQENKMISYTDIDQLYFEHPERFDFDPQVLCRESMCGRCYWEVEWSGEVDISVSYKKIKRKSNDKSAFGYNKQSWSLYCKNLFSSFIQFNYPDSVNFSYTMWHNDKEQELLIRSRSCRIGVYVDHSAGTLSFYIISDTIMTLIHRVHTTFTQPLYPGLGVYSKSTLKLCDLTA</sequence>
<evidence type="ECO:0000256" key="5">
    <source>
        <dbReference type="ARBA" id="ARBA00022859"/>
    </source>
</evidence>
<dbReference type="SUPFAM" id="SSF57845">
    <property type="entry name" value="B-box zinc-binding domain"/>
    <property type="match status" value="1"/>
</dbReference>
<keyword evidence="2" id="KW-0479">Metal-binding</keyword>
<dbReference type="InterPro" id="IPR043136">
    <property type="entry name" value="B30.2/SPRY_sf"/>
</dbReference>
<dbReference type="InterPro" id="IPR003877">
    <property type="entry name" value="SPRY_dom"/>
</dbReference>
<evidence type="ECO:0000256" key="3">
    <source>
        <dbReference type="ARBA" id="ARBA00022771"/>
    </source>
</evidence>
<dbReference type="PROSITE" id="PS50089">
    <property type="entry name" value="ZF_RING_2"/>
    <property type="match status" value="1"/>
</dbReference>
<feature type="coiled-coil region" evidence="7">
    <location>
        <begin position="224"/>
        <end position="258"/>
    </location>
</feature>
<dbReference type="InterPro" id="IPR003879">
    <property type="entry name" value="Butyrophylin_SPRY"/>
</dbReference>
<dbReference type="Pfam" id="PF22586">
    <property type="entry name" value="ANCHR-like_BBOX"/>
    <property type="match status" value="1"/>
</dbReference>
<dbReference type="GO" id="GO:0005737">
    <property type="term" value="C:cytoplasm"/>
    <property type="evidence" value="ECO:0007669"/>
    <property type="project" value="UniProtKB-ARBA"/>
</dbReference>
<proteinExistence type="predicted"/>
<keyword evidence="4" id="KW-0862">Zinc</keyword>
<evidence type="ECO:0000259" key="8">
    <source>
        <dbReference type="PROSITE" id="PS50089"/>
    </source>
</evidence>
<dbReference type="SUPFAM" id="SSF57850">
    <property type="entry name" value="RING/U-box"/>
    <property type="match status" value="1"/>
</dbReference>
<evidence type="ECO:0000256" key="7">
    <source>
        <dbReference type="SAM" id="Coils"/>
    </source>
</evidence>
<dbReference type="Pfam" id="PF15227">
    <property type="entry name" value="zf-C3HC4_4"/>
    <property type="match status" value="1"/>
</dbReference>
<dbReference type="GO" id="GO:0045087">
    <property type="term" value="P:innate immune response"/>
    <property type="evidence" value="ECO:0007669"/>
    <property type="project" value="UniProtKB-KW"/>
</dbReference>
<evidence type="ECO:0000313" key="12">
    <source>
        <dbReference type="Proteomes" id="UP001059041"/>
    </source>
</evidence>
<dbReference type="Pfam" id="PF00622">
    <property type="entry name" value="SPRY"/>
    <property type="match status" value="1"/>
</dbReference>
<feature type="domain" description="RING-type" evidence="8">
    <location>
        <begin position="14"/>
        <end position="57"/>
    </location>
</feature>
<dbReference type="Gene3D" id="4.10.830.40">
    <property type="match status" value="1"/>
</dbReference>
<reference evidence="11" key="1">
    <citation type="submission" date="2021-02" db="EMBL/GenBank/DDBJ databases">
        <title>Comparative genomics reveals that relaxation of natural selection precedes convergent phenotypic evolution of cavefish.</title>
        <authorList>
            <person name="Peng Z."/>
        </authorList>
    </citation>
    <scope>NUCLEOTIDE SEQUENCE</scope>
    <source>
        <tissue evidence="11">Muscle</tissue>
    </source>
</reference>
<dbReference type="Gene3D" id="2.60.120.920">
    <property type="match status" value="1"/>
</dbReference>
<feature type="domain" description="B box-type" evidence="9">
    <location>
        <begin position="143"/>
        <end position="183"/>
    </location>
</feature>
<dbReference type="Pfam" id="PF00643">
    <property type="entry name" value="zf-B_box"/>
    <property type="match status" value="1"/>
</dbReference>
<gene>
    <name evidence="11" type="ORF">IRJ41_003998</name>
</gene>
<dbReference type="CDD" id="cd16040">
    <property type="entry name" value="SPRY_PRY_SNTX"/>
    <property type="match status" value="1"/>
</dbReference>